<keyword evidence="2" id="KW-1185">Reference proteome</keyword>
<organism evidence="1 2">
    <name type="scientific">Shewanella electrica</name>
    <dbReference type="NCBI Taxonomy" id="515560"/>
    <lineage>
        <taxon>Bacteria</taxon>
        <taxon>Pseudomonadati</taxon>
        <taxon>Pseudomonadota</taxon>
        <taxon>Gammaproteobacteria</taxon>
        <taxon>Alteromonadales</taxon>
        <taxon>Shewanellaceae</taxon>
        <taxon>Shewanella</taxon>
    </lineage>
</organism>
<reference evidence="2" key="2">
    <citation type="submission" date="2023-07" db="EMBL/GenBank/DDBJ databases">
        <title>Shewanella mangrovi sp. nov., an acetaldehyde- degrading bacterium isolated from mangrove sediment.</title>
        <authorList>
            <person name="Liu Y."/>
        </authorList>
    </citation>
    <scope>NUCLEOTIDE SEQUENCE [LARGE SCALE GENOMIC DNA]</scope>
    <source>
        <strain evidence="2">C32</strain>
    </source>
</reference>
<dbReference type="EMBL" id="JAKOGG010000005">
    <property type="protein sequence ID" value="MCS4556587.1"/>
    <property type="molecule type" value="Genomic_DNA"/>
</dbReference>
<gene>
    <name evidence="1" type="ORF">L9G74_09065</name>
</gene>
<evidence type="ECO:0000313" key="2">
    <source>
        <dbReference type="Proteomes" id="UP001201549"/>
    </source>
</evidence>
<proteinExistence type="predicted"/>
<name>A0ABT2FJS4_9GAMM</name>
<dbReference type="Proteomes" id="UP001201549">
    <property type="component" value="Unassembled WGS sequence"/>
</dbReference>
<dbReference type="Pfam" id="PF11042">
    <property type="entry name" value="DUF2750"/>
    <property type="match status" value="1"/>
</dbReference>
<protein>
    <submittedName>
        <fullName evidence="1">DUF2750 domain-containing protein</fullName>
    </submittedName>
</protein>
<sequence>MSEMSAVLAGFIKNAQEYQTLWALQDEAGEGWVVCDSTMYEDTDVMPLWSSQELAAAQCNDEWQDFTPTPISVEEFLEFWVEDLNEDGVTIGIDWQGDENCEELEPIEFAKALADIEAE</sequence>
<accession>A0ABT2FJS4</accession>
<evidence type="ECO:0000313" key="1">
    <source>
        <dbReference type="EMBL" id="MCS4556587.1"/>
    </source>
</evidence>
<dbReference type="InterPro" id="IPR021284">
    <property type="entry name" value="DUF2750"/>
</dbReference>
<reference evidence="1 2" key="1">
    <citation type="submission" date="2022-02" db="EMBL/GenBank/DDBJ databases">
        <authorList>
            <person name="Zhuang L."/>
        </authorList>
    </citation>
    <scope>NUCLEOTIDE SEQUENCE [LARGE SCALE GENOMIC DNA]</scope>
    <source>
        <strain evidence="1 2">C32</strain>
    </source>
</reference>
<dbReference type="RefSeq" id="WP_238895992.1">
    <property type="nucleotide sequence ID" value="NZ_JAKOGG010000005.1"/>
</dbReference>
<comment type="caution">
    <text evidence="1">The sequence shown here is derived from an EMBL/GenBank/DDBJ whole genome shotgun (WGS) entry which is preliminary data.</text>
</comment>